<accession>A0A506TZL7</accession>
<proteinExistence type="predicted"/>
<evidence type="ECO:0000313" key="1">
    <source>
        <dbReference type="EMBL" id="TPW26950.1"/>
    </source>
</evidence>
<evidence type="ECO:0000313" key="2">
    <source>
        <dbReference type="Proteomes" id="UP000318801"/>
    </source>
</evidence>
<organism evidence="1 2">
    <name type="scientific">Martelella alba</name>
    <dbReference type="NCBI Taxonomy" id="2590451"/>
    <lineage>
        <taxon>Bacteria</taxon>
        <taxon>Pseudomonadati</taxon>
        <taxon>Pseudomonadota</taxon>
        <taxon>Alphaproteobacteria</taxon>
        <taxon>Hyphomicrobiales</taxon>
        <taxon>Aurantimonadaceae</taxon>
        <taxon>Martelella</taxon>
    </lineage>
</organism>
<dbReference type="RefSeq" id="WP_141151051.1">
    <property type="nucleotide sequence ID" value="NZ_VHLG01000021.1"/>
</dbReference>
<gene>
    <name evidence="1" type="ORF">FJU08_21170</name>
</gene>
<dbReference type="EMBL" id="VHLG01000021">
    <property type="protein sequence ID" value="TPW26950.1"/>
    <property type="molecule type" value="Genomic_DNA"/>
</dbReference>
<keyword evidence="2" id="KW-1185">Reference proteome</keyword>
<dbReference type="OrthoDB" id="1355827at28211"/>
<comment type="caution">
    <text evidence="1">The sequence shown here is derived from an EMBL/GenBank/DDBJ whole genome shotgun (WGS) entry which is preliminary data.</text>
</comment>
<name>A0A506TZL7_9HYPH</name>
<dbReference type="AlphaFoldDB" id="A0A506TZL7"/>
<reference evidence="1 2" key="1">
    <citation type="submission" date="2019-06" db="EMBL/GenBank/DDBJ databases">
        <authorList>
            <person name="Li M."/>
        </authorList>
    </citation>
    <scope>NUCLEOTIDE SEQUENCE [LARGE SCALE GENOMIC DNA]</scope>
    <source>
        <strain evidence="1 2">BGMRC2036</strain>
    </source>
</reference>
<protein>
    <submittedName>
        <fullName evidence="1">Uncharacterized protein</fullName>
    </submittedName>
</protein>
<sequence length="60" mass="6687">MAKNDKTFPLRDGLESLPEPLDLQRILPADLFERPKKIKLTIPAPLGTVLFTGSGKEQLK</sequence>
<dbReference type="Proteomes" id="UP000318801">
    <property type="component" value="Unassembled WGS sequence"/>
</dbReference>